<dbReference type="Proteomes" id="UP001497525">
    <property type="component" value="Unassembled WGS sequence"/>
</dbReference>
<evidence type="ECO:0000313" key="1">
    <source>
        <dbReference type="EMBL" id="CAL5141884.1"/>
    </source>
</evidence>
<comment type="caution">
    <text evidence="1">The sequence shown here is derived from an EMBL/GenBank/DDBJ whole genome shotgun (WGS) entry which is preliminary data.</text>
</comment>
<reference evidence="1" key="1">
    <citation type="submission" date="2024-06" db="EMBL/GenBank/DDBJ databases">
        <authorList>
            <person name="Liu X."/>
            <person name="Lenzi L."/>
            <person name="Haldenby T S."/>
            <person name="Uol C."/>
        </authorList>
    </citation>
    <scope>NUCLEOTIDE SEQUENCE</scope>
</reference>
<organism evidence="1 2">
    <name type="scientific">Calicophoron daubneyi</name>
    <name type="common">Rumen fluke</name>
    <name type="synonym">Paramphistomum daubneyi</name>
    <dbReference type="NCBI Taxonomy" id="300641"/>
    <lineage>
        <taxon>Eukaryota</taxon>
        <taxon>Metazoa</taxon>
        <taxon>Spiralia</taxon>
        <taxon>Lophotrochozoa</taxon>
        <taxon>Platyhelminthes</taxon>
        <taxon>Trematoda</taxon>
        <taxon>Digenea</taxon>
        <taxon>Plagiorchiida</taxon>
        <taxon>Pronocephalata</taxon>
        <taxon>Paramphistomoidea</taxon>
        <taxon>Paramphistomidae</taxon>
        <taxon>Calicophoron</taxon>
    </lineage>
</organism>
<proteinExistence type="predicted"/>
<name>A0AAV2TWZ8_CALDB</name>
<dbReference type="EMBL" id="CAXLJL010000933">
    <property type="protein sequence ID" value="CAL5141884.1"/>
    <property type="molecule type" value="Genomic_DNA"/>
</dbReference>
<accession>A0AAV2TWZ8</accession>
<evidence type="ECO:0000313" key="2">
    <source>
        <dbReference type="Proteomes" id="UP001497525"/>
    </source>
</evidence>
<dbReference type="AlphaFoldDB" id="A0AAV2TWZ8"/>
<gene>
    <name evidence="1" type="ORF">CDAUBV1_LOCUS17184</name>
</gene>
<sequence length="108" mass="12784">MMSANNNLLEYDLSPYETTLNGLPPRQSAKLFNTHGSGTMSDLVDFKLEAMRCRKYNEARRTQPWIRRQDELNSQLYRDELNFARRLGKFIEEHNRAVYNAWVKMSHS</sequence>
<protein>
    <submittedName>
        <fullName evidence="1">Uncharacterized protein</fullName>
    </submittedName>
</protein>